<dbReference type="Proteomes" id="UP000783253">
    <property type="component" value="Unassembled WGS sequence"/>
</dbReference>
<dbReference type="EMBL" id="JAIGNK010000002">
    <property type="protein sequence ID" value="MBX7457817.1"/>
    <property type="molecule type" value="Genomic_DNA"/>
</dbReference>
<proteinExistence type="predicted"/>
<evidence type="ECO:0000256" key="1">
    <source>
        <dbReference type="SAM" id="SignalP"/>
    </source>
</evidence>
<organism evidence="2 3">
    <name type="scientific">Qipengyuania polymorpha</name>
    <dbReference type="NCBI Taxonomy" id="2867234"/>
    <lineage>
        <taxon>Bacteria</taxon>
        <taxon>Pseudomonadati</taxon>
        <taxon>Pseudomonadota</taxon>
        <taxon>Alphaproteobacteria</taxon>
        <taxon>Sphingomonadales</taxon>
        <taxon>Erythrobacteraceae</taxon>
        <taxon>Qipengyuania</taxon>
    </lineage>
</organism>
<gene>
    <name evidence="2" type="ORF">K3152_06125</name>
</gene>
<reference evidence="2 3" key="1">
    <citation type="submission" date="2021-08" db="EMBL/GenBank/DDBJ databases">
        <title>Comparative Genomics Analysis of the Genus Qipengyuania Reveals Extensive Genetic Diversity and Metabolic Versatility, Including the Description of Fifteen Novel Species.</title>
        <authorList>
            <person name="Liu Y."/>
        </authorList>
    </citation>
    <scope>NUCLEOTIDE SEQUENCE [LARGE SCALE GENOMIC DNA]</scope>
    <source>
        <strain evidence="2 3">1NDH17</strain>
    </source>
</reference>
<keyword evidence="3" id="KW-1185">Reference proteome</keyword>
<evidence type="ECO:0000313" key="3">
    <source>
        <dbReference type="Proteomes" id="UP000783253"/>
    </source>
</evidence>
<sequence length="123" mass="12933">MSHRLSLPILALASLLAISACSQDPSLHVGVAADRCVVSHEGETYDGNCRADGEPAIGLGMVRSDQSEFVPGIIAVTLTQTAPGLGEVYALGQTGNEIYLGSVQQEASEPACWKGSNLRICRY</sequence>
<feature type="signal peptide" evidence="1">
    <location>
        <begin position="1"/>
        <end position="22"/>
    </location>
</feature>
<evidence type="ECO:0000313" key="2">
    <source>
        <dbReference type="EMBL" id="MBX7457817.1"/>
    </source>
</evidence>
<accession>A0ABS7IWB8</accession>
<name>A0ABS7IWB8_9SPHN</name>
<feature type="chain" id="PRO_5047173630" description="Lipoprotein" evidence="1">
    <location>
        <begin position="23"/>
        <end position="123"/>
    </location>
</feature>
<dbReference type="PROSITE" id="PS51257">
    <property type="entry name" value="PROKAR_LIPOPROTEIN"/>
    <property type="match status" value="1"/>
</dbReference>
<keyword evidence="1" id="KW-0732">Signal</keyword>
<evidence type="ECO:0008006" key="4">
    <source>
        <dbReference type="Google" id="ProtNLM"/>
    </source>
</evidence>
<comment type="caution">
    <text evidence="2">The sequence shown here is derived from an EMBL/GenBank/DDBJ whole genome shotgun (WGS) entry which is preliminary data.</text>
</comment>
<dbReference type="RefSeq" id="WP_221573241.1">
    <property type="nucleotide sequence ID" value="NZ_JAIGNK010000002.1"/>
</dbReference>
<protein>
    <recommendedName>
        <fullName evidence="4">Lipoprotein</fullName>
    </recommendedName>
</protein>